<reference evidence="7 8" key="1">
    <citation type="submission" date="2016-10" db="EMBL/GenBank/DDBJ databases">
        <authorList>
            <person name="de Groot N.N."/>
        </authorList>
    </citation>
    <scope>NUCLEOTIDE SEQUENCE [LARGE SCALE GENOMIC DNA]</scope>
    <source>
        <strain evidence="7 8">CGMCC 1.7056</strain>
    </source>
</reference>
<dbReference type="GO" id="GO:0047804">
    <property type="term" value="F:cysteine-S-conjugate beta-lyase activity"/>
    <property type="evidence" value="ECO:0007669"/>
    <property type="project" value="UniProtKB-EC"/>
</dbReference>
<evidence type="ECO:0000313" key="7">
    <source>
        <dbReference type="EMBL" id="SFC96790.1"/>
    </source>
</evidence>
<feature type="domain" description="Aminotransferase class I/classII large" evidence="6">
    <location>
        <begin position="119"/>
        <end position="400"/>
    </location>
</feature>
<dbReference type="EC" id="4.4.1.13" evidence="2"/>
<dbReference type="AlphaFoldDB" id="A0A1I1NST9"/>
<evidence type="ECO:0000313" key="8">
    <source>
        <dbReference type="Proteomes" id="UP000198832"/>
    </source>
</evidence>
<evidence type="ECO:0000259" key="6">
    <source>
        <dbReference type="Pfam" id="PF00155"/>
    </source>
</evidence>
<evidence type="ECO:0000256" key="3">
    <source>
        <dbReference type="ARBA" id="ARBA00022898"/>
    </source>
</evidence>
<proteinExistence type="inferred from homology"/>
<gene>
    <name evidence="7" type="ORF">SAMN04487968_11716</name>
</gene>
<accession>A0A1I1NST9</accession>
<evidence type="ECO:0000256" key="5">
    <source>
        <dbReference type="ARBA" id="ARBA00037974"/>
    </source>
</evidence>
<dbReference type="PANTHER" id="PTHR43525:SF2">
    <property type="entry name" value="CYSTATHIONINE BETA-LYASE-RELATED"/>
    <property type="match status" value="1"/>
</dbReference>
<dbReference type="InterPro" id="IPR015422">
    <property type="entry name" value="PyrdxlP-dep_Trfase_small"/>
</dbReference>
<protein>
    <recommendedName>
        <fullName evidence="2">cysteine-S-conjugate beta-lyase</fullName>
        <ecNumber evidence="2">4.4.1.13</ecNumber>
    </recommendedName>
</protein>
<evidence type="ECO:0000256" key="4">
    <source>
        <dbReference type="ARBA" id="ARBA00023239"/>
    </source>
</evidence>
<comment type="cofactor">
    <cofactor evidence="1">
        <name>pyridoxal 5'-phosphate</name>
        <dbReference type="ChEBI" id="CHEBI:597326"/>
    </cofactor>
</comment>
<sequence length="418" mass="44610">MTPTSPMAPLTQLRRRRSAKWRTHPAEVLPLFVAEMDVQLAPPISETLRAAIELSDTGYAAPRSELPAAFAAFAARRWTWDVDVEQVSLAPDVSVAMVETLRVLLGGGSSGPADGTRGTVALSPPVYPPFYGWIREVGARTVEVPLREDDADGGAACAGTRLDLPALEAAFRAGVDVYMLCNPHNPVGTVHTRDELAALADLAARHGVTVVSDEIHAPLVLPGASFVPFLSVSAEARRCGVALESASKGWNLAGLKAAMIVTADRRTREIHGRFPAELAWRTGHLGVLASTAAFTAGEEWLDDVICVLDANRYLLSNLLREHLPRVRYRPPQASYLAWLDFRNVPAAAALSGPGDLAGDILHNCAVALSSGDDFGPPGAGHLRLNFGTSPDVLREAIQRLATYTPSEAVPGEATDDSR</sequence>
<dbReference type="GO" id="GO:0030170">
    <property type="term" value="F:pyridoxal phosphate binding"/>
    <property type="evidence" value="ECO:0007669"/>
    <property type="project" value="InterPro"/>
</dbReference>
<dbReference type="Gene3D" id="3.90.1150.10">
    <property type="entry name" value="Aspartate Aminotransferase, domain 1"/>
    <property type="match status" value="1"/>
</dbReference>
<dbReference type="EMBL" id="FOLB01000017">
    <property type="protein sequence ID" value="SFC96790.1"/>
    <property type="molecule type" value="Genomic_DNA"/>
</dbReference>
<dbReference type="InterPro" id="IPR015424">
    <property type="entry name" value="PyrdxlP-dep_Trfase"/>
</dbReference>
<organism evidence="7 8">
    <name type="scientific">Nocardioides terrae</name>
    <dbReference type="NCBI Taxonomy" id="574651"/>
    <lineage>
        <taxon>Bacteria</taxon>
        <taxon>Bacillati</taxon>
        <taxon>Actinomycetota</taxon>
        <taxon>Actinomycetes</taxon>
        <taxon>Propionibacteriales</taxon>
        <taxon>Nocardioidaceae</taxon>
        <taxon>Nocardioides</taxon>
    </lineage>
</organism>
<dbReference type="RefSeq" id="WP_217645395.1">
    <property type="nucleotide sequence ID" value="NZ_FOLB01000017.1"/>
</dbReference>
<dbReference type="SUPFAM" id="SSF53383">
    <property type="entry name" value="PLP-dependent transferases"/>
    <property type="match status" value="1"/>
</dbReference>
<dbReference type="CDD" id="cd00609">
    <property type="entry name" value="AAT_like"/>
    <property type="match status" value="1"/>
</dbReference>
<keyword evidence="3" id="KW-0663">Pyridoxal phosphate</keyword>
<dbReference type="Proteomes" id="UP000198832">
    <property type="component" value="Unassembled WGS sequence"/>
</dbReference>
<keyword evidence="8" id="KW-1185">Reference proteome</keyword>
<comment type="similarity">
    <text evidence="5">Belongs to the class-II pyridoxal-phosphate-dependent aminotransferase family. MalY/PatB cystathionine beta-lyase subfamily.</text>
</comment>
<dbReference type="PANTHER" id="PTHR43525">
    <property type="entry name" value="PROTEIN MALY"/>
    <property type="match status" value="1"/>
</dbReference>
<dbReference type="InterPro" id="IPR004839">
    <property type="entry name" value="Aminotransferase_I/II_large"/>
</dbReference>
<keyword evidence="4 7" id="KW-0456">Lyase</keyword>
<dbReference type="Gene3D" id="3.40.640.10">
    <property type="entry name" value="Type I PLP-dependent aspartate aminotransferase-like (Major domain)"/>
    <property type="match status" value="1"/>
</dbReference>
<evidence type="ECO:0000256" key="1">
    <source>
        <dbReference type="ARBA" id="ARBA00001933"/>
    </source>
</evidence>
<dbReference type="Pfam" id="PF00155">
    <property type="entry name" value="Aminotran_1_2"/>
    <property type="match status" value="1"/>
</dbReference>
<dbReference type="STRING" id="574651.SAMN04487968_11716"/>
<dbReference type="InterPro" id="IPR015421">
    <property type="entry name" value="PyrdxlP-dep_Trfase_major"/>
</dbReference>
<name>A0A1I1NST9_9ACTN</name>
<evidence type="ECO:0000256" key="2">
    <source>
        <dbReference type="ARBA" id="ARBA00012224"/>
    </source>
</evidence>
<dbReference type="InterPro" id="IPR051798">
    <property type="entry name" value="Class-II_PLP-Dep_Aminotrans"/>
</dbReference>